<proteinExistence type="predicted"/>
<reference evidence="1 2" key="1">
    <citation type="submission" date="2016-11" db="EMBL/GenBank/DDBJ databases">
        <authorList>
            <person name="Jaros S."/>
            <person name="Januszkiewicz K."/>
            <person name="Wedrychowicz H."/>
        </authorList>
    </citation>
    <scope>NUCLEOTIDE SEQUENCE [LARGE SCALE GENOMIC DNA]</scope>
    <source>
        <strain evidence="1 2">NF2</strain>
    </source>
</reference>
<dbReference type="KEGG" id="bfm:BP422_13105"/>
<dbReference type="Proteomes" id="UP000197781">
    <property type="component" value="Chromosome"/>
</dbReference>
<name>A0A220MHV5_9BACL</name>
<evidence type="ECO:0000313" key="1">
    <source>
        <dbReference type="EMBL" id="ASJ54412.1"/>
    </source>
</evidence>
<evidence type="ECO:0000313" key="2">
    <source>
        <dbReference type="Proteomes" id="UP000197781"/>
    </source>
</evidence>
<protein>
    <submittedName>
        <fullName evidence="1">Uncharacterized protein</fullName>
    </submittedName>
</protein>
<sequence length="120" mass="13373">MTFQKEMKALERTYYHRMNIERVVKVTNDGLTKGSKLQVVGQNIPCALSFSKLSRNTAQSNGPNMIEYAAVLFCNPAITVLPGDILRVTLENGQVRFMQAGESIPYPTHQQVPCSRKEGA</sequence>
<organism evidence="1 2">
    <name type="scientific">Brevibacillus formosus</name>
    <dbReference type="NCBI Taxonomy" id="54913"/>
    <lineage>
        <taxon>Bacteria</taxon>
        <taxon>Bacillati</taxon>
        <taxon>Bacillota</taxon>
        <taxon>Bacilli</taxon>
        <taxon>Bacillales</taxon>
        <taxon>Paenibacillaceae</taxon>
        <taxon>Brevibacillus</taxon>
    </lineage>
</organism>
<gene>
    <name evidence="1" type="ORF">BP422_13105</name>
</gene>
<dbReference type="AlphaFoldDB" id="A0A220MHV5"/>
<accession>A0A220MHV5</accession>
<dbReference type="RefSeq" id="WP_088908160.1">
    <property type="nucleotide sequence ID" value="NZ_CP018145.1"/>
</dbReference>
<dbReference type="EMBL" id="CP018145">
    <property type="protein sequence ID" value="ASJ54412.1"/>
    <property type="molecule type" value="Genomic_DNA"/>
</dbReference>